<keyword evidence="8" id="KW-0479">Metal-binding</keyword>
<comment type="catalytic activity">
    <reaction evidence="16">
        <text>2 nitric oxide + NADPH + 2 O2 = 2 nitrate + NADP(+) + H(+)</text>
        <dbReference type="Rhea" id="RHEA:19465"/>
        <dbReference type="ChEBI" id="CHEBI:15378"/>
        <dbReference type="ChEBI" id="CHEBI:15379"/>
        <dbReference type="ChEBI" id="CHEBI:16480"/>
        <dbReference type="ChEBI" id="CHEBI:17632"/>
        <dbReference type="ChEBI" id="CHEBI:57783"/>
        <dbReference type="ChEBI" id="CHEBI:58349"/>
        <dbReference type="EC" id="1.14.12.17"/>
    </reaction>
</comment>
<evidence type="ECO:0000256" key="1">
    <source>
        <dbReference type="ARBA" id="ARBA00001970"/>
    </source>
</evidence>
<keyword evidence="6" id="KW-0285">Flavoprotein</keyword>
<dbReference type="CDD" id="cd06184">
    <property type="entry name" value="flavohem_like_fad_nad_binding"/>
    <property type="match status" value="1"/>
</dbReference>
<evidence type="ECO:0000256" key="15">
    <source>
        <dbReference type="ARBA" id="ARBA00048649"/>
    </source>
</evidence>
<dbReference type="GO" id="GO:0046872">
    <property type="term" value="F:metal ion binding"/>
    <property type="evidence" value="ECO:0007669"/>
    <property type="project" value="UniProtKB-KW"/>
</dbReference>
<name>A0A2X3LSR5_ECOLX</name>
<evidence type="ECO:0000256" key="9">
    <source>
        <dbReference type="ARBA" id="ARBA00022827"/>
    </source>
</evidence>
<dbReference type="SUPFAM" id="SSF63380">
    <property type="entry name" value="Riboflavin synthase domain-like"/>
    <property type="match status" value="1"/>
</dbReference>
<keyword evidence="10" id="KW-0521">NADP</keyword>
<comment type="similarity">
    <text evidence="3">In the C-terminal section; belongs to the flavoprotein pyridine nucleotide cytochrome reductase family.</text>
</comment>
<evidence type="ECO:0000256" key="3">
    <source>
        <dbReference type="ARBA" id="ARBA00006401"/>
    </source>
</evidence>
<keyword evidence="9" id="KW-0274">FAD</keyword>
<keyword evidence="14" id="KW-0520">NAD</keyword>
<dbReference type="Gene3D" id="2.40.30.10">
    <property type="entry name" value="Translation factors"/>
    <property type="match status" value="1"/>
</dbReference>
<reference evidence="18 19" key="1">
    <citation type="submission" date="2018-06" db="EMBL/GenBank/DDBJ databases">
        <authorList>
            <consortium name="Pathogen Informatics"/>
            <person name="Doyle S."/>
        </authorList>
    </citation>
    <scope>NUCLEOTIDE SEQUENCE [LARGE SCALE GENOMIC DNA]</scope>
    <source>
        <strain evidence="18 19">NCTC8009</strain>
    </source>
</reference>
<dbReference type="PANTHER" id="PTHR47354">
    <property type="entry name" value="NADH OXIDOREDUCTASE HCR"/>
    <property type="match status" value="1"/>
</dbReference>
<dbReference type="FunFam" id="3.40.50.80:FF:000010">
    <property type="entry name" value="Flavohemoprotein"/>
    <property type="match status" value="1"/>
</dbReference>
<proteinExistence type="inferred from homology"/>
<accession>A0A2X3LSR5</accession>
<comment type="cofactor">
    <cofactor evidence="2">
        <name>FAD</name>
        <dbReference type="ChEBI" id="CHEBI:57692"/>
    </cofactor>
</comment>
<evidence type="ECO:0000313" key="19">
    <source>
        <dbReference type="Proteomes" id="UP000250991"/>
    </source>
</evidence>
<dbReference type="STRING" id="585034.ECIAI1_2605"/>
<dbReference type="InterPro" id="IPR001433">
    <property type="entry name" value="OxRdtase_FAD/NAD-bd"/>
</dbReference>
<evidence type="ECO:0000256" key="12">
    <source>
        <dbReference type="ARBA" id="ARBA00023004"/>
    </source>
</evidence>
<organism evidence="18 19">
    <name type="scientific">Escherichia coli</name>
    <dbReference type="NCBI Taxonomy" id="562"/>
    <lineage>
        <taxon>Bacteria</taxon>
        <taxon>Pseudomonadati</taxon>
        <taxon>Pseudomonadota</taxon>
        <taxon>Gammaproteobacteria</taxon>
        <taxon>Enterobacterales</taxon>
        <taxon>Enterobacteriaceae</taxon>
        <taxon>Escherichia</taxon>
    </lineage>
</organism>
<protein>
    <recommendedName>
        <fullName evidence="4">nitric oxide dioxygenase</fullName>
        <ecNumber evidence="4">1.14.12.17</ecNumber>
    </recommendedName>
</protein>
<keyword evidence="11 18" id="KW-0560">Oxidoreductase</keyword>
<comment type="catalytic activity">
    <reaction evidence="15">
        <text>2 nitric oxide + NADH + 2 O2 = 2 nitrate + NAD(+) + H(+)</text>
        <dbReference type="Rhea" id="RHEA:19469"/>
        <dbReference type="ChEBI" id="CHEBI:15378"/>
        <dbReference type="ChEBI" id="CHEBI:15379"/>
        <dbReference type="ChEBI" id="CHEBI:16480"/>
        <dbReference type="ChEBI" id="CHEBI:17632"/>
        <dbReference type="ChEBI" id="CHEBI:57540"/>
        <dbReference type="ChEBI" id="CHEBI:57945"/>
        <dbReference type="EC" id="1.14.12.17"/>
    </reaction>
</comment>
<evidence type="ECO:0000256" key="6">
    <source>
        <dbReference type="ARBA" id="ARBA00022630"/>
    </source>
</evidence>
<dbReference type="EC" id="1.14.12.17" evidence="4"/>
<keyword evidence="12" id="KW-0408">Iron</keyword>
<evidence type="ECO:0000256" key="14">
    <source>
        <dbReference type="ARBA" id="ARBA00023027"/>
    </source>
</evidence>
<dbReference type="Proteomes" id="UP000250991">
    <property type="component" value="Unassembled WGS sequence"/>
</dbReference>
<dbReference type="InterPro" id="IPR017938">
    <property type="entry name" value="Riboflavin_synthase-like_b-brl"/>
</dbReference>
<evidence type="ECO:0000256" key="5">
    <source>
        <dbReference type="ARBA" id="ARBA00022617"/>
    </source>
</evidence>
<sequence length="189" mass="20830">MTRKPDGKGYRIAVKREEGGQVSNWLHNHANVGDVVKLVAPAGDFFMAVADDTPVTLISAGVGQTPMLAMLDTLAKAGHTAQSELVPCGRKWRCSRLCDEVKELGQSLPRFTAHTWYRQPSEADRAKGQFDSEGLMDLSKQEGAFSDPTMQFYLCGPVGFMQFAAKQLVDLGVKQENIHYECFGPHKVL</sequence>
<evidence type="ECO:0000256" key="7">
    <source>
        <dbReference type="ARBA" id="ARBA00022714"/>
    </source>
</evidence>
<evidence type="ECO:0000256" key="4">
    <source>
        <dbReference type="ARBA" id="ARBA00012229"/>
    </source>
</evidence>
<evidence type="ECO:0000256" key="16">
    <source>
        <dbReference type="ARBA" id="ARBA00049433"/>
    </source>
</evidence>
<evidence type="ECO:0000256" key="10">
    <source>
        <dbReference type="ARBA" id="ARBA00022857"/>
    </source>
</evidence>
<dbReference type="Gene3D" id="3.40.50.80">
    <property type="entry name" value="Nucleotide-binding domain of ferredoxin-NADP reductase (FNR) module"/>
    <property type="match status" value="1"/>
</dbReference>
<dbReference type="InterPro" id="IPR039261">
    <property type="entry name" value="FNR_nucleotide-bd"/>
</dbReference>
<evidence type="ECO:0000256" key="13">
    <source>
        <dbReference type="ARBA" id="ARBA00023014"/>
    </source>
</evidence>
<dbReference type="InterPro" id="IPR050415">
    <property type="entry name" value="MRET"/>
</dbReference>
<evidence type="ECO:0000256" key="11">
    <source>
        <dbReference type="ARBA" id="ARBA00023002"/>
    </source>
</evidence>
<dbReference type="EMBL" id="UARW01000010">
    <property type="protein sequence ID" value="SQD02690.1"/>
    <property type="molecule type" value="Genomic_DNA"/>
</dbReference>
<evidence type="ECO:0000256" key="2">
    <source>
        <dbReference type="ARBA" id="ARBA00001974"/>
    </source>
</evidence>
<dbReference type="Pfam" id="PF00175">
    <property type="entry name" value="NAD_binding_1"/>
    <property type="match status" value="1"/>
</dbReference>
<dbReference type="GO" id="GO:0051537">
    <property type="term" value="F:2 iron, 2 sulfur cluster binding"/>
    <property type="evidence" value="ECO:0007669"/>
    <property type="project" value="UniProtKB-KW"/>
</dbReference>
<dbReference type="SUPFAM" id="SSF52343">
    <property type="entry name" value="Ferredoxin reductase-like, C-terminal NADP-linked domain"/>
    <property type="match status" value="1"/>
</dbReference>
<dbReference type="PANTHER" id="PTHR47354:SF8">
    <property type="entry name" value="1,2-PHENYLACETYL-COA EPOXIDASE, SUBUNIT E"/>
    <property type="match status" value="1"/>
</dbReference>
<keyword evidence="5" id="KW-0349">Heme</keyword>
<dbReference type="AlphaFoldDB" id="A0A2X3LSR5"/>
<dbReference type="GO" id="GO:0008941">
    <property type="term" value="F:nitric oxide dioxygenase NAD(P)H activity"/>
    <property type="evidence" value="ECO:0007669"/>
    <property type="project" value="UniProtKB-EC"/>
</dbReference>
<evidence type="ECO:0000256" key="8">
    <source>
        <dbReference type="ARBA" id="ARBA00022723"/>
    </source>
</evidence>
<evidence type="ECO:0000313" key="18">
    <source>
        <dbReference type="EMBL" id="SQD02690.1"/>
    </source>
</evidence>
<comment type="cofactor">
    <cofactor evidence="1">
        <name>heme b</name>
        <dbReference type="ChEBI" id="CHEBI:60344"/>
    </cofactor>
</comment>
<keyword evidence="13" id="KW-0411">Iron-sulfur</keyword>
<gene>
    <name evidence="18" type="primary">hmpA_2</name>
    <name evidence="18" type="ORF">NCTC8009_03155</name>
</gene>
<evidence type="ECO:0000259" key="17">
    <source>
        <dbReference type="Pfam" id="PF00175"/>
    </source>
</evidence>
<dbReference type="GO" id="GO:0050660">
    <property type="term" value="F:flavin adenine dinucleotide binding"/>
    <property type="evidence" value="ECO:0007669"/>
    <property type="project" value="TreeGrafter"/>
</dbReference>
<feature type="domain" description="Oxidoreductase FAD/NAD(P)-binding" evidence="17">
    <location>
        <begin position="57"/>
        <end position="165"/>
    </location>
</feature>
<keyword evidence="7" id="KW-0001">2Fe-2S</keyword>